<organism evidence="1 2">
    <name type="scientific">Solanum verrucosum</name>
    <dbReference type="NCBI Taxonomy" id="315347"/>
    <lineage>
        <taxon>Eukaryota</taxon>
        <taxon>Viridiplantae</taxon>
        <taxon>Streptophyta</taxon>
        <taxon>Embryophyta</taxon>
        <taxon>Tracheophyta</taxon>
        <taxon>Spermatophyta</taxon>
        <taxon>Magnoliopsida</taxon>
        <taxon>eudicotyledons</taxon>
        <taxon>Gunneridae</taxon>
        <taxon>Pentapetalae</taxon>
        <taxon>asterids</taxon>
        <taxon>lamiids</taxon>
        <taxon>Solanales</taxon>
        <taxon>Solanaceae</taxon>
        <taxon>Solanoideae</taxon>
        <taxon>Solaneae</taxon>
        <taxon>Solanum</taxon>
    </lineage>
</organism>
<accession>A0AAF0ZPD8</accession>
<dbReference type="EMBL" id="CP133620">
    <property type="protein sequence ID" value="WMV46606.1"/>
    <property type="molecule type" value="Genomic_DNA"/>
</dbReference>
<reference evidence="1" key="1">
    <citation type="submission" date="2023-08" db="EMBL/GenBank/DDBJ databases">
        <title>A de novo genome assembly of Solanum verrucosum Schlechtendal, a Mexican diploid species geographically isolated from the other diploid A-genome species in potato relatives.</title>
        <authorList>
            <person name="Hosaka K."/>
        </authorList>
    </citation>
    <scope>NUCLEOTIDE SEQUENCE</scope>
    <source>
        <tissue evidence="1">Young leaves</tissue>
    </source>
</reference>
<evidence type="ECO:0000313" key="1">
    <source>
        <dbReference type="EMBL" id="WMV46606.1"/>
    </source>
</evidence>
<dbReference type="Proteomes" id="UP001234989">
    <property type="component" value="Chromosome 9"/>
</dbReference>
<keyword evidence="2" id="KW-1185">Reference proteome</keyword>
<evidence type="ECO:0000313" key="2">
    <source>
        <dbReference type="Proteomes" id="UP001234989"/>
    </source>
</evidence>
<sequence>MTWLFSWMKMKRDFLSSILRVRIY</sequence>
<name>A0AAF0ZPD8_SOLVR</name>
<protein>
    <submittedName>
        <fullName evidence="1">Uncharacterized protein</fullName>
    </submittedName>
</protein>
<proteinExistence type="predicted"/>
<gene>
    <name evidence="1" type="ORF">MTR67_039991</name>
</gene>
<dbReference type="AlphaFoldDB" id="A0AAF0ZPD8"/>